<dbReference type="InterPro" id="IPR051610">
    <property type="entry name" value="GPI/OXD"/>
</dbReference>
<dbReference type="PANTHER" id="PTHR35848:SF6">
    <property type="entry name" value="CUPIN TYPE-2 DOMAIN-CONTAINING PROTEIN"/>
    <property type="match status" value="1"/>
</dbReference>
<comment type="caution">
    <text evidence="3">The sequence shown here is derived from an EMBL/GenBank/DDBJ whole genome shotgun (WGS) entry which is preliminary data.</text>
</comment>
<dbReference type="RefSeq" id="WP_117497465.1">
    <property type="nucleotide sequence ID" value="NZ_JBBMFC010000003.1"/>
</dbReference>
<evidence type="ECO:0000313" key="3">
    <source>
        <dbReference type="EMBL" id="MEQ2577614.1"/>
    </source>
</evidence>
<keyword evidence="1" id="KW-0479">Metal-binding</keyword>
<name>A0ABV1HXH5_9FIRM</name>
<dbReference type="Pfam" id="PF07883">
    <property type="entry name" value="Cupin_2"/>
    <property type="match status" value="1"/>
</dbReference>
<dbReference type="Proteomes" id="UP001470288">
    <property type="component" value="Unassembled WGS sequence"/>
</dbReference>
<gene>
    <name evidence="3" type="ORF">WMO62_02005</name>
</gene>
<reference evidence="3 4" key="1">
    <citation type="submission" date="2024-03" db="EMBL/GenBank/DDBJ databases">
        <title>Human intestinal bacterial collection.</title>
        <authorList>
            <person name="Pauvert C."/>
            <person name="Hitch T.C.A."/>
            <person name="Clavel T."/>
        </authorList>
    </citation>
    <scope>NUCLEOTIDE SEQUENCE [LARGE SCALE GENOMIC DNA]</scope>
    <source>
        <strain evidence="3 4">CLA-AA-H78B</strain>
    </source>
</reference>
<feature type="domain" description="Cupin type-2" evidence="2">
    <location>
        <begin position="40"/>
        <end position="108"/>
    </location>
</feature>
<protein>
    <submittedName>
        <fullName evidence="3">Cupin domain-containing protein</fullName>
    </submittedName>
</protein>
<organism evidence="3 4">
    <name type="scientific">Hominiventricola aquisgranensis</name>
    <dbReference type="NCBI Taxonomy" id="3133164"/>
    <lineage>
        <taxon>Bacteria</taxon>
        <taxon>Bacillati</taxon>
        <taxon>Bacillota</taxon>
        <taxon>Clostridia</taxon>
        <taxon>Lachnospirales</taxon>
        <taxon>Lachnospiraceae</taxon>
        <taxon>Hominiventricola</taxon>
    </lineage>
</organism>
<accession>A0ABV1HXH5</accession>
<dbReference type="EMBL" id="JBBMFC010000003">
    <property type="protein sequence ID" value="MEQ2577614.1"/>
    <property type="molecule type" value="Genomic_DNA"/>
</dbReference>
<dbReference type="InterPro" id="IPR011051">
    <property type="entry name" value="RmlC_Cupin_sf"/>
</dbReference>
<sequence>MVRKAEIKTVEGLRGGKGKLEMHHILKPEELNGHGRMYALVKMEPHSSIGVHDHIGETEPYYVLSGHGTFIDHDGSRIPVGPDDVCIIECGQHHGFENDSDEELVMMALVYNE</sequence>
<dbReference type="SUPFAM" id="SSF51182">
    <property type="entry name" value="RmlC-like cupins"/>
    <property type="match status" value="1"/>
</dbReference>
<dbReference type="PANTHER" id="PTHR35848">
    <property type="entry name" value="OXALATE-BINDING PROTEIN"/>
    <property type="match status" value="1"/>
</dbReference>
<dbReference type="InterPro" id="IPR013096">
    <property type="entry name" value="Cupin_2"/>
</dbReference>
<evidence type="ECO:0000256" key="1">
    <source>
        <dbReference type="ARBA" id="ARBA00022723"/>
    </source>
</evidence>
<keyword evidence="4" id="KW-1185">Reference proteome</keyword>
<evidence type="ECO:0000313" key="4">
    <source>
        <dbReference type="Proteomes" id="UP001470288"/>
    </source>
</evidence>
<dbReference type="InterPro" id="IPR014710">
    <property type="entry name" value="RmlC-like_jellyroll"/>
</dbReference>
<evidence type="ECO:0000259" key="2">
    <source>
        <dbReference type="Pfam" id="PF07883"/>
    </source>
</evidence>
<dbReference type="Gene3D" id="2.60.120.10">
    <property type="entry name" value="Jelly Rolls"/>
    <property type="match status" value="1"/>
</dbReference>
<dbReference type="CDD" id="cd02221">
    <property type="entry name" value="cupin_TM1287-like"/>
    <property type="match status" value="1"/>
</dbReference>
<proteinExistence type="predicted"/>